<proteinExistence type="predicted"/>
<evidence type="ECO:0000313" key="1">
    <source>
        <dbReference type="EMBL" id="XRI77234.1"/>
    </source>
</evidence>
<reference evidence="1 2" key="1">
    <citation type="journal article" date="2019" name="Int. J. Syst. Evol. Microbiol.">
        <title>Acidithiobacillus sulfuriphilus sp. nov.: an extremely acidophilic sulfur-oxidizing chemolithotroph isolated from a neutral pH environment.</title>
        <authorList>
            <person name="Falagan C."/>
            <person name="Moya-Beltran A."/>
            <person name="Castro M."/>
            <person name="Quatrini R."/>
            <person name="Johnson D.B."/>
        </authorList>
    </citation>
    <scope>NUCLEOTIDE SEQUENCE [LARGE SCALE GENOMIC DNA]</scope>
    <source>
        <strain evidence="1 2">CJ-2</strain>
    </source>
</reference>
<dbReference type="EMBL" id="CP127527">
    <property type="protein sequence ID" value="XRI77234.1"/>
    <property type="molecule type" value="Genomic_DNA"/>
</dbReference>
<protein>
    <submittedName>
        <fullName evidence="1">Type II toxin-antitoxin system PrlF family antitoxin</fullName>
    </submittedName>
</protein>
<sequence>MITSKLTSKAQTTIPQPVRIALHLREGDVLAYSIEDGRVLLSKATQEADEDPFVLFAEWDSEADRRAYGQL</sequence>
<organism evidence="1 2">
    <name type="scientific">Acidithiobacillus sulfuriphilus</name>
    <dbReference type="NCBI Taxonomy" id="1867749"/>
    <lineage>
        <taxon>Bacteria</taxon>
        <taxon>Pseudomonadati</taxon>
        <taxon>Pseudomonadota</taxon>
        <taxon>Acidithiobacillia</taxon>
        <taxon>Acidithiobacillales</taxon>
        <taxon>Acidithiobacillaceae</taxon>
        <taxon>Acidithiobacillus</taxon>
    </lineage>
</organism>
<keyword evidence="2" id="KW-1185">Reference proteome</keyword>
<name>A0ACD5HNA6_9PROT</name>
<accession>A0ACD5HNA6</accession>
<dbReference type="Proteomes" id="UP000271650">
    <property type="component" value="Chromosome"/>
</dbReference>
<evidence type="ECO:0000313" key="2">
    <source>
        <dbReference type="Proteomes" id="UP000271650"/>
    </source>
</evidence>
<gene>
    <name evidence="1" type="ORF">EC580_000750</name>
</gene>